<feature type="transmembrane region" description="Helical" evidence="4">
    <location>
        <begin position="1052"/>
        <end position="1071"/>
    </location>
</feature>
<feature type="region of interest" description="Disordered" evidence="3">
    <location>
        <begin position="1089"/>
        <end position="1179"/>
    </location>
</feature>
<feature type="region of interest" description="Disordered" evidence="3">
    <location>
        <begin position="1205"/>
        <end position="1229"/>
    </location>
</feature>
<dbReference type="SMART" id="SM00202">
    <property type="entry name" value="SR"/>
    <property type="match status" value="5"/>
</dbReference>
<feature type="disulfide bond" evidence="2">
    <location>
        <begin position="920"/>
        <end position="930"/>
    </location>
</feature>
<dbReference type="InterPro" id="IPR001190">
    <property type="entry name" value="SRCR"/>
</dbReference>
<feature type="disulfide bond" evidence="2">
    <location>
        <begin position="1012"/>
        <end position="1022"/>
    </location>
</feature>
<dbReference type="PANTHER" id="PTHR48071:SF27">
    <property type="entry name" value="SCAVENGER RECEPTOR CYSTEINE-RICH TYPE 1 PROTEIN M130-LIKE"/>
    <property type="match status" value="1"/>
</dbReference>
<dbReference type="Gene3D" id="3.10.250.10">
    <property type="entry name" value="SRCR-like domain"/>
    <property type="match status" value="9"/>
</dbReference>
<name>A0ABR3N090_9TELE</name>
<comment type="caution">
    <text evidence="2">Lacks conserved residue(s) required for the propagation of feature annotation.</text>
</comment>
<dbReference type="SUPFAM" id="SSF56487">
    <property type="entry name" value="SRCR-like"/>
    <property type="match status" value="10"/>
</dbReference>
<feature type="chain" id="PRO_5045595216" description="SRCR domain-containing protein" evidence="5">
    <location>
        <begin position="16"/>
        <end position="1248"/>
    </location>
</feature>
<feature type="disulfide bond" evidence="2">
    <location>
        <begin position="201"/>
        <end position="211"/>
    </location>
</feature>
<protein>
    <recommendedName>
        <fullName evidence="6">SRCR domain-containing protein</fullName>
    </recommendedName>
</protein>
<dbReference type="PRINTS" id="PR00258">
    <property type="entry name" value="SPERACTRCPTR"/>
</dbReference>
<keyword evidence="4" id="KW-1133">Transmembrane helix</keyword>
<evidence type="ECO:0000256" key="4">
    <source>
        <dbReference type="SAM" id="Phobius"/>
    </source>
</evidence>
<feature type="disulfide bond" evidence="2">
    <location>
        <begin position="732"/>
        <end position="742"/>
    </location>
</feature>
<comment type="caution">
    <text evidence="7">The sequence shown here is derived from an EMBL/GenBank/DDBJ whole genome shotgun (WGS) entry which is preliminary data.</text>
</comment>
<evidence type="ECO:0000256" key="1">
    <source>
        <dbReference type="ARBA" id="ARBA00023157"/>
    </source>
</evidence>
<feature type="disulfide bond" evidence="2">
    <location>
        <begin position="465"/>
        <end position="475"/>
    </location>
</feature>
<dbReference type="InterPro" id="IPR036772">
    <property type="entry name" value="SRCR-like_dom_sf"/>
</dbReference>
<keyword evidence="8" id="KW-1185">Reference proteome</keyword>
<dbReference type="Proteomes" id="UP001558613">
    <property type="component" value="Unassembled WGS sequence"/>
</dbReference>
<feature type="disulfide bond" evidence="2">
    <location>
        <begin position="362"/>
        <end position="372"/>
    </location>
</feature>
<feature type="domain" description="SRCR" evidence="6">
    <location>
        <begin position="942"/>
        <end position="1039"/>
    </location>
</feature>
<feature type="domain" description="SRCR" evidence="6">
    <location>
        <begin position="880"/>
        <end position="946"/>
    </location>
</feature>
<feature type="domain" description="SRCR" evidence="6">
    <location>
        <begin position="133"/>
        <end position="229"/>
    </location>
</feature>
<evidence type="ECO:0000259" key="6">
    <source>
        <dbReference type="PROSITE" id="PS50287"/>
    </source>
</evidence>
<feature type="disulfide bond" evidence="2">
    <location>
        <begin position="95"/>
        <end position="105"/>
    </location>
</feature>
<evidence type="ECO:0000256" key="5">
    <source>
        <dbReference type="SAM" id="SignalP"/>
    </source>
</evidence>
<feature type="domain" description="SRCR" evidence="6">
    <location>
        <begin position="18"/>
        <end position="126"/>
    </location>
</feature>
<dbReference type="EMBL" id="JAYMGO010000008">
    <property type="protein sequence ID" value="KAL1270261.1"/>
    <property type="molecule type" value="Genomic_DNA"/>
</dbReference>
<accession>A0ABR3N090</accession>
<gene>
    <name evidence="7" type="ORF">QQF64_032550</name>
</gene>
<feature type="domain" description="SRCR" evidence="6">
    <location>
        <begin position="765"/>
        <end position="870"/>
    </location>
</feature>
<evidence type="ECO:0000313" key="7">
    <source>
        <dbReference type="EMBL" id="KAL1270261.1"/>
    </source>
</evidence>
<keyword evidence="4" id="KW-0472">Membrane</keyword>
<feature type="domain" description="SRCR" evidence="6">
    <location>
        <begin position="557"/>
        <end position="660"/>
    </location>
</feature>
<feature type="domain" description="SRCR" evidence="6">
    <location>
        <begin position="665"/>
        <end position="760"/>
    </location>
</feature>
<evidence type="ECO:0000256" key="2">
    <source>
        <dbReference type="PROSITE-ProRule" id="PRU00196"/>
    </source>
</evidence>
<feature type="domain" description="SRCR" evidence="6">
    <location>
        <begin position="297"/>
        <end position="389"/>
    </location>
</feature>
<feature type="signal peptide" evidence="5">
    <location>
        <begin position="1"/>
        <end position="15"/>
    </location>
</feature>
<sequence>MWFLLLYLQISAIQGLNVALRGSDSPCKGRLEVYHSDSGSDKQWGLVCHYGWIKQNGEVVCRSLGCGNHTHSDIERTRYKDKSLPQQYWMDQVKCTSKEASLWDCPYVHINTKSCDQGSFIAVECSGSVTLSLNLNGQRDKCAGVVEFSTPSGTVGVCRDKWDEKLAKKICQELSCGDHAVIPKPGIFKRQQSKQNVVLQCVGNEKYSWQCIEWSKGSDCKEPASVICTNHKKFRLQGGSNVCSGLVEEYNFKENSWDRKQTDKMSPDVICTQMNCGSTGNFTNVNGSNILTCSGSVKLHNFTNKCYGDVSIDVNGTNYGVCYSNPTHEMGKVVCRELGCGEVLHVEQVSSSYKFLLSNIDCKGDEEALWHCLASREETQCFGTKVICAGSLDVRLSDGLGDGRCSGRVEVQWEGSWRSIGSDWTAMNADVVCQHLNCGTSDEMPGELFIEGSELQLGWLSNVRCTSSSAKLHECFNNIQLRSPHQNEKSREIICKKEEVMFFEGDSPCKGRVLIKSFDAEARYLPAKPAGGKTTKTQDICKTMGCGSLVSSIPSEQDITHANVTCSGSVSVTLQEKCWGMVNVCRGNCGGVCQDTWTEGDSQKICENLGCGNSIKFQLTHTGNVNYYSVYCQNQQNMSMCNFIPIKDHTCKTPAQVVCTESVKARLEDPRDKCAGNVLLFYAGKWTPVCHNSLDANLENAICEELVCGKSKSGKNDRISRSQIQGLSGINCKKTDNSVSKCDFNKVSKQDCTAGYLKCTEWERLLLYNKEGECSGPVYGLRGGKTQLVSEEGWGREEGQKLCEYLQCGNYISHSAISKNTEEWWKKTYNCSGKTHIWDCESNDQPTSQQQLSITCDRKPPNIMLSNNCTGEVLIEKEPVCESQWDGRMSDSLCDSLKCGKSISHWGENSKTKIAWHFSCTDKETSMWQCGSKQDSCTNILSVACEGSVEFSTTEKCGGKLGIKYKERWEYVCGNINPTDTKKVCEALNCNNSQKLLDERTMATEKMVTIKCPQKHYKLSQCVQQKGQCSGEDATIECDGYVPKESNSSVSLILGLLGGVLGLLILFLMWINRKRLLLVLRKYRNKNGKDMNTDVKEMDKMDREDGGASEHKASFSDHDEYEDVDSFMDKSGEEEDDYRKRGSSGTEYDDIEGQDNDISPSKTHHDEDFNLPLLPKRPENILDQDTYEVEIEKQDDYDDVVSVEDGANENAGTTGRQAHLDVDSDAGPGANADAMLVTAEVEVHAQPE</sequence>
<organism evidence="7 8">
    <name type="scientific">Cirrhinus molitorella</name>
    <name type="common">mud carp</name>
    <dbReference type="NCBI Taxonomy" id="172907"/>
    <lineage>
        <taxon>Eukaryota</taxon>
        <taxon>Metazoa</taxon>
        <taxon>Chordata</taxon>
        <taxon>Craniata</taxon>
        <taxon>Vertebrata</taxon>
        <taxon>Euteleostomi</taxon>
        <taxon>Actinopterygii</taxon>
        <taxon>Neopterygii</taxon>
        <taxon>Teleostei</taxon>
        <taxon>Ostariophysi</taxon>
        <taxon>Cypriniformes</taxon>
        <taxon>Cyprinidae</taxon>
        <taxon>Labeoninae</taxon>
        <taxon>Labeonini</taxon>
        <taxon>Cirrhinus</taxon>
    </lineage>
</organism>
<feature type="compositionally biased region" description="Basic and acidic residues" evidence="3">
    <location>
        <begin position="1089"/>
        <end position="1118"/>
    </location>
</feature>
<evidence type="ECO:0000313" key="8">
    <source>
        <dbReference type="Proteomes" id="UP001558613"/>
    </source>
</evidence>
<proteinExistence type="predicted"/>
<dbReference type="PROSITE" id="PS50287">
    <property type="entry name" value="SRCR_2"/>
    <property type="match status" value="9"/>
</dbReference>
<evidence type="ECO:0000256" key="3">
    <source>
        <dbReference type="SAM" id="MobiDB-lite"/>
    </source>
</evidence>
<feature type="domain" description="SRCR" evidence="6">
    <location>
        <begin position="394"/>
        <end position="496"/>
    </location>
</feature>
<feature type="compositionally biased region" description="Acidic residues" evidence="3">
    <location>
        <begin position="1119"/>
        <end position="1136"/>
    </location>
</feature>
<reference evidence="7 8" key="1">
    <citation type="submission" date="2023-09" db="EMBL/GenBank/DDBJ databases">
        <authorList>
            <person name="Wang M."/>
        </authorList>
    </citation>
    <scope>NUCLEOTIDE SEQUENCE [LARGE SCALE GENOMIC DNA]</scope>
    <source>
        <strain evidence="7">GT-2023</strain>
        <tissue evidence="7">Liver</tissue>
    </source>
</reference>
<keyword evidence="5" id="KW-0732">Signal</keyword>
<keyword evidence="1 2" id="KW-1015">Disulfide bond</keyword>
<keyword evidence="4" id="KW-0812">Transmembrane</keyword>
<dbReference type="PANTHER" id="PTHR48071">
    <property type="entry name" value="SRCR DOMAIN-CONTAINING PROTEIN"/>
    <property type="match status" value="1"/>
</dbReference>
<dbReference type="Pfam" id="PF00530">
    <property type="entry name" value="SRCR"/>
    <property type="match status" value="6"/>
</dbReference>